<dbReference type="AlphaFoldDB" id="A0A2M4B493"/>
<sequence>MVQFCLRLISFCIFITPIACRKYSTLLYELFMLLKPFIPIHRLWRDRKRTARTLDYLGRAMQMQFC</sequence>
<name>A0A2M4B493_9DIPT</name>
<evidence type="ECO:0000313" key="1">
    <source>
        <dbReference type="EMBL" id="MBW47859.1"/>
    </source>
</evidence>
<dbReference type="EMBL" id="GGFK01014538">
    <property type="protein sequence ID" value="MBW47859.1"/>
    <property type="molecule type" value="Transcribed_RNA"/>
</dbReference>
<organism evidence="1">
    <name type="scientific">Anopheles triannulatus</name>
    <dbReference type="NCBI Taxonomy" id="58253"/>
    <lineage>
        <taxon>Eukaryota</taxon>
        <taxon>Metazoa</taxon>
        <taxon>Ecdysozoa</taxon>
        <taxon>Arthropoda</taxon>
        <taxon>Hexapoda</taxon>
        <taxon>Insecta</taxon>
        <taxon>Pterygota</taxon>
        <taxon>Neoptera</taxon>
        <taxon>Endopterygota</taxon>
        <taxon>Diptera</taxon>
        <taxon>Nematocera</taxon>
        <taxon>Culicoidea</taxon>
        <taxon>Culicidae</taxon>
        <taxon>Anophelinae</taxon>
        <taxon>Anopheles</taxon>
    </lineage>
</organism>
<protein>
    <submittedName>
        <fullName evidence="1">Putative secreted protein</fullName>
    </submittedName>
</protein>
<proteinExistence type="predicted"/>
<accession>A0A2M4B493</accession>
<reference evidence="1" key="1">
    <citation type="submission" date="2018-01" db="EMBL/GenBank/DDBJ databases">
        <title>An insight into the sialome of Amazonian anophelines.</title>
        <authorList>
            <person name="Ribeiro J.M."/>
            <person name="Scarpassa V."/>
            <person name="Calvo E."/>
        </authorList>
    </citation>
    <scope>NUCLEOTIDE SEQUENCE</scope>
    <source>
        <tissue evidence="1">Salivary glands</tissue>
    </source>
</reference>